<keyword evidence="5 10" id="KW-0648">Protein biosynthesis</keyword>
<dbReference type="GO" id="GO:0005524">
    <property type="term" value="F:ATP binding"/>
    <property type="evidence" value="ECO:0007669"/>
    <property type="project" value="UniProtKB-UniRule"/>
</dbReference>
<dbReference type="STRING" id="1531429.JI75_02880"/>
<dbReference type="EMBL" id="CP009302">
    <property type="protein sequence ID" value="AJC11764.1"/>
    <property type="molecule type" value="Genomic_DNA"/>
</dbReference>
<evidence type="ECO:0000313" key="15">
    <source>
        <dbReference type="Proteomes" id="UP000031121"/>
    </source>
</evidence>
<dbReference type="InterPro" id="IPR014729">
    <property type="entry name" value="Rossmann-like_a/b/a_fold"/>
</dbReference>
<evidence type="ECO:0000256" key="2">
    <source>
        <dbReference type="ARBA" id="ARBA00022598"/>
    </source>
</evidence>
<dbReference type="CDD" id="cd00817">
    <property type="entry name" value="ValRS_core"/>
    <property type="match status" value="1"/>
</dbReference>
<dbReference type="Gene3D" id="3.90.740.10">
    <property type="entry name" value="Valyl/Leucyl/Isoleucyl-tRNA synthetase, editing domain"/>
    <property type="match status" value="1"/>
</dbReference>
<dbReference type="SUPFAM" id="SSF47323">
    <property type="entry name" value="Anticodon-binding domain of a subclass of class I aminoacyl-tRNA synthetases"/>
    <property type="match status" value="1"/>
</dbReference>
<name>A0A0A8B319_9ACTN</name>
<dbReference type="InterPro" id="IPR010978">
    <property type="entry name" value="tRNA-bd_arm"/>
</dbReference>
<keyword evidence="7 10" id="KW-0030">Aminoacyl-tRNA synthetase</keyword>
<comment type="function">
    <text evidence="10">Catalyzes the attachment of valine to tRNA(Val). As ValRS can inadvertently accommodate and process structurally similar amino acids such as threonine, to avoid such errors, it has a 'posttransfer' editing activity that hydrolyzes mischarged Thr-tRNA(Val) in a tRNA-dependent manner.</text>
</comment>
<dbReference type="GO" id="GO:0005829">
    <property type="term" value="C:cytosol"/>
    <property type="evidence" value="ECO:0007669"/>
    <property type="project" value="TreeGrafter"/>
</dbReference>
<evidence type="ECO:0000259" key="11">
    <source>
        <dbReference type="Pfam" id="PF00133"/>
    </source>
</evidence>
<dbReference type="InterPro" id="IPR013155">
    <property type="entry name" value="M/V/L/I-tRNA-synth_anticd-bd"/>
</dbReference>
<accession>A0A0A8B319</accession>
<dbReference type="RefSeq" id="WP_039688582.1">
    <property type="nucleotide sequence ID" value="NZ_CP009302.1"/>
</dbReference>
<dbReference type="InterPro" id="IPR019499">
    <property type="entry name" value="Val-tRNA_synth_tRNA-bd"/>
</dbReference>
<dbReference type="PROSITE" id="PS00178">
    <property type="entry name" value="AA_TRNA_LIGASE_I"/>
    <property type="match status" value="1"/>
</dbReference>
<dbReference type="GO" id="GO:0006438">
    <property type="term" value="P:valyl-tRNA aminoacylation"/>
    <property type="evidence" value="ECO:0007669"/>
    <property type="project" value="UniProtKB-UniRule"/>
</dbReference>
<keyword evidence="3 10" id="KW-0547">Nucleotide-binding</keyword>
<organism evidence="14 15">
    <name type="scientific">Berryella intestinalis</name>
    <dbReference type="NCBI Taxonomy" id="1531429"/>
    <lineage>
        <taxon>Bacteria</taxon>
        <taxon>Bacillati</taxon>
        <taxon>Actinomycetota</taxon>
        <taxon>Coriobacteriia</taxon>
        <taxon>Eggerthellales</taxon>
        <taxon>Eggerthellaceae</taxon>
        <taxon>Berryella</taxon>
    </lineage>
</organism>
<evidence type="ECO:0000256" key="9">
    <source>
        <dbReference type="ARBA" id="ARBA00060830"/>
    </source>
</evidence>
<dbReference type="Pfam" id="PF10458">
    <property type="entry name" value="Val_tRNA-synt_C"/>
    <property type="match status" value="1"/>
</dbReference>
<dbReference type="Proteomes" id="UP000031121">
    <property type="component" value="Chromosome"/>
</dbReference>
<keyword evidence="1 10" id="KW-0963">Cytoplasm</keyword>
<feature type="coiled-coil region" evidence="10">
    <location>
        <begin position="827"/>
        <end position="854"/>
    </location>
</feature>
<dbReference type="InterPro" id="IPR037118">
    <property type="entry name" value="Val-tRNA_synth_C_sf"/>
</dbReference>
<evidence type="ECO:0000256" key="8">
    <source>
        <dbReference type="ARBA" id="ARBA00047552"/>
    </source>
</evidence>
<comment type="domain">
    <text evidence="10">ValRS has two distinct active sites: one for aminoacylation and one for editing. The misactivated threonine is translocated from the active site to the editing site.</text>
</comment>
<feature type="domain" description="Valyl-tRNA synthetase tRNA-binding arm" evidence="13">
    <location>
        <begin position="829"/>
        <end position="893"/>
    </location>
</feature>
<dbReference type="NCBIfam" id="TIGR00422">
    <property type="entry name" value="valS"/>
    <property type="match status" value="1"/>
</dbReference>
<dbReference type="HOGENOM" id="CLU_001493_0_2_11"/>
<dbReference type="InterPro" id="IPR001412">
    <property type="entry name" value="aa-tRNA-synth_I_CS"/>
</dbReference>
<dbReference type="FunFam" id="1.10.287.380:FF:000001">
    <property type="entry name" value="Valine--tRNA ligase"/>
    <property type="match status" value="1"/>
</dbReference>
<comment type="subcellular location">
    <subcellularLocation>
        <location evidence="10">Cytoplasm</location>
    </subcellularLocation>
</comment>
<feature type="domain" description="Methionyl/Valyl/Leucyl/Isoleucyl-tRNA synthetase anticodon-binding" evidence="12">
    <location>
        <begin position="618"/>
        <end position="770"/>
    </location>
</feature>
<dbReference type="KEGG" id="cbac:JI75_02880"/>
<sequence>MTSNGTQDQGRPKDDFAARERVRFNQWKDAGYFSRSEGRGEYAQHPFTITIPPPNITGFLHMGHALNDTIQDTCIRRARMQGYRTRWVLGTDHAGIATQTKVDKKLAEEGISRLQIGREAFIEECWKWRAQYGSTIVNQIKGMGCSVDYDDEHFTLDPDYVDAVRKLFVDWYHDGIIYRGKRIVNWCPHCTTAIADDEAEYVDEAGHLWYLRYPLTEPVDGMDHIVVATTRPETMLGDTGVAVSPSDESKKALVGKTVKLPLVDREIPIFSDYHVDASFGTGFVKVTPSHDPNDWAMGERNGLPRINVFDETAHVVEGYGRFSGMSRDEAREAIVAEFDALGLLEKVEDHPHSVMTCYRCHTKLEPWESEQWFVAVDRLKEEAARVVEDGSIRFHPARWKRVYLDWLENLKDWCISRQLWWGHRIPVFYCDECGWEDASVANIEVCPKCGKPVRQDEDVLDTWFSSQLWPFAILGWTIDGTESPELKEVYPTQVLSTARDIMGLWVARMVMASTYCTGQIPFEHVIIHPTVMGADGKPMSKSRGNGVDPLRLMEDYGADGMRFGLLMQVTGGQDLRFNESKLESSRNFANKVRNAARFVGMHLDGYEPGAPEPTTPADKWIFSRLAKLVARLDDLYAEFEFGDIARELYAFFWNEYCDWYIEFSKSRLDESADPADRLACQRNLMFVLDQAIRLLHPVMPFVTEDIYQELPFDRSQAPYLIGAAWPSASELSRFADDEAERAIDMVCEVVTGVRSTRARYGISPKEPLALAVKASEEDSRLLGAQSALISAMANASDLAISADAQKPAQAAAVLGSGIEVYVALAGLVDFDAERARLEKERAKLEKDAEKLGKKLANEGYLAKAAPEIIEKDRAKHADALDRIARIDVQLAELA</sequence>
<comment type="domain">
    <text evidence="10">The C-terminal coiled-coil domain is crucial for aminoacylation activity.</text>
</comment>
<dbReference type="PANTHER" id="PTHR11946">
    <property type="entry name" value="VALYL-TRNA SYNTHETASES"/>
    <property type="match status" value="1"/>
</dbReference>
<evidence type="ECO:0000256" key="4">
    <source>
        <dbReference type="ARBA" id="ARBA00022840"/>
    </source>
</evidence>
<evidence type="ECO:0000259" key="13">
    <source>
        <dbReference type="Pfam" id="PF10458"/>
    </source>
</evidence>
<dbReference type="Gene3D" id="1.10.730.10">
    <property type="entry name" value="Isoleucyl-tRNA Synthetase, Domain 1"/>
    <property type="match status" value="1"/>
</dbReference>
<dbReference type="OrthoDB" id="9810365at2"/>
<keyword evidence="2 10" id="KW-0436">Ligase</keyword>
<evidence type="ECO:0000256" key="5">
    <source>
        <dbReference type="ARBA" id="ARBA00022917"/>
    </source>
</evidence>
<keyword evidence="6 10" id="KW-0175">Coiled coil</keyword>
<dbReference type="GO" id="GO:0002161">
    <property type="term" value="F:aminoacyl-tRNA deacylase activity"/>
    <property type="evidence" value="ECO:0007669"/>
    <property type="project" value="InterPro"/>
</dbReference>
<reference evidence="15" key="1">
    <citation type="submission" date="2014-08" db="EMBL/GenBank/DDBJ databases">
        <title>Coriobacteriaceae sp. complete genome.</title>
        <authorList>
            <person name="Looft T."/>
            <person name="Bayles D.O."/>
            <person name="Stanton T.B."/>
        </authorList>
    </citation>
    <scope>NUCLEOTIDE SEQUENCE [LARGE SCALE GENOMIC DNA]</scope>
    <source>
        <strain evidence="15">68-1-3</strain>
    </source>
</reference>
<dbReference type="AlphaFoldDB" id="A0A0A8B319"/>
<dbReference type="GO" id="GO:0004832">
    <property type="term" value="F:valine-tRNA ligase activity"/>
    <property type="evidence" value="ECO:0007669"/>
    <property type="project" value="UniProtKB-UniRule"/>
</dbReference>
<dbReference type="CDD" id="cd07962">
    <property type="entry name" value="Anticodon_Ia_Val"/>
    <property type="match status" value="1"/>
</dbReference>
<evidence type="ECO:0000256" key="3">
    <source>
        <dbReference type="ARBA" id="ARBA00022741"/>
    </source>
</evidence>
<dbReference type="Gene3D" id="3.40.50.620">
    <property type="entry name" value="HUPs"/>
    <property type="match status" value="2"/>
</dbReference>
<keyword evidence="15" id="KW-1185">Reference proteome</keyword>
<dbReference type="PRINTS" id="PR00986">
    <property type="entry name" value="TRNASYNTHVAL"/>
</dbReference>
<dbReference type="InterPro" id="IPR002303">
    <property type="entry name" value="Valyl-tRNA_ligase"/>
</dbReference>
<dbReference type="Gene3D" id="1.10.287.380">
    <property type="entry name" value="Valyl-tRNA synthetase, C-terminal domain"/>
    <property type="match status" value="1"/>
</dbReference>
<feature type="domain" description="Aminoacyl-tRNA synthetase class Ia" evidence="11">
    <location>
        <begin position="24"/>
        <end position="577"/>
    </location>
</feature>
<dbReference type="Pfam" id="PF08264">
    <property type="entry name" value="Anticodon_1"/>
    <property type="match status" value="1"/>
</dbReference>
<feature type="binding site" evidence="10">
    <location>
        <position position="541"/>
    </location>
    <ligand>
        <name>ATP</name>
        <dbReference type="ChEBI" id="CHEBI:30616"/>
    </ligand>
</feature>
<evidence type="ECO:0000259" key="12">
    <source>
        <dbReference type="Pfam" id="PF08264"/>
    </source>
</evidence>
<comment type="subunit">
    <text evidence="10">Monomer.</text>
</comment>
<proteinExistence type="inferred from homology"/>
<dbReference type="HAMAP" id="MF_02004">
    <property type="entry name" value="Val_tRNA_synth_type1"/>
    <property type="match status" value="1"/>
</dbReference>
<dbReference type="NCBIfam" id="NF004349">
    <property type="entry name" value="PRK05729.1"/>
    <property type="match status" value="1"/>
</dbReference>
<dbReference type="InterPro" id="IPR009008">
    <property type="entry name" value="Val/Leu/Ile-tRNA-synth_edit"/>
</dbReference>
<evidence type="ECO:0000256" key="10">
    <source>
        <dbReference type="HAMAP-Rule" id="MF_02004"/>
    </source>
</evidence>
<evidence type="ECO:0000256" key="7">
    <source>
        <dbReference type="ARBA" id="ARBA00023146"/>
    </source>
</evidence>
<comment type="caution">
    <text evidence="10">Lacks conserved residue(s) required for the propagation of feature annotation.</text>
</comment>
<dbReference type="EC" id="6.1.1.9" evidence="10"/>
<comment type="similarity">
    <text evidence="9 10">Belongs to the class-I aminoacyl-tRNA synthetase family. ValS type 1 subfamily.</text>
</comment>
<dbReference type="SUPFAM" id="SSF50677">
    <property type="entry name" value="ValRS/IleRS/LeuRS editing domain"/>
    <property type="match status" value="1"/>
</dbReference>
<protein>
    <recommendedName>
        <fullName evidence="10">Valine--tRNA ligase</fullName>
        <ecNumber evidence="10">6.1.1.9</ecNumber>
    </recommendedName>
    <alternativeName>
        <fullName evidence="10">Valyl-tRNA synthetase</fullName>
        <shortName evidence="10">ValRS</shortName>
    </alternativeName>
</protein>
<dbReference type="SUPFAM" id="SSF52374">
    <property type="entry name" value="Nucleotidylyl transferase"/>
    <property type="match status" value="1"/>
</dbReference>
<evidence type="ECO:0000256" key="1">
    <source>
        <dbReference type="ARBA" id="ARBA00022490"/>
    </source>
</evidence>
<dbReference type="InterPro" id="IPR009080">
    <property type="entry name" value="tRNAsynth_Ia_anticodon-bd"/>
</dbReference>
<keyword evidence="4 10" id="KW-0067">ATP-binding</keyword>
<feature type="short sequence motif" description="'HIGH' region" evidence="10">
    <location>
        <begin position="54"/>
        <end position="64"/>
    </location>
</feature>
<dbReference type="SUPFAM" id="SSF46589">
    <property type="entry name" value="tRNA-binding arm"/>
    <property type="match status" value="1"/>
</dbReference>
<dbReference type="InterPro" id="IPR033705">
    <property type="entry name" value="Anticodon_Ia_Val"/>
</dbReference>
<evidence type="ECO:0000313" key="14">
    <source>
        <dbReference type="EMBL" id="AJC11764.1"/>
    </source>
</evidence>
<dbReference type="Pfam" id="PF00133">
    <property type="entry name" value="tRNA-synt_1"/>
    <property type="match status" value="1"/>
</dbReference>
<dbReference type="InterPro" id="IPR002300">
    <property type="entry name" value="aa-tRNA-synth_Ia"/>
</dbReference>
<comment type="catalytic activity">
    <reaction evidence="8 10">
        <text>tRNA(Val) + L-valine + ATP = L-valyl-tRNA(Val) + AMP + diphosphate</text>
        <dbReference type="Rhea" id="RHEA:10704"/>
        <dbReference type="Rhea" id="RHEA-COMP:9672"/>
        <dbReference type="Rhea" id="RHEA-COMP:9708"/>
        <dbReference type="ChEBI" id="CHEBI:30616"/>
        <dbReference type="ChEBI" id="CHEBI:33019"/>
        <dbReference type="ChEBI" id="CHEBI:57762"/>
        <dbReference type="ChEBI" id="CHEBI:78442"/>
        <dbReference type="ChEBI" id="CHEBI:78537"/>
        <dbReference type="ChEBI" id="CHEBI:456215"/>
        <dbReference type="EC" id="6.1.1.9"/>
    </reaction>
</comment>
<reference evidence="14 15" key="2">
    <citation type="journal article" date="2015" name="Genome Announc.">
        <title>Complete Genome Sequence of Coriobacteriaceae Strain 68-1-3, a Novel Mucus-Degrading Isolate from the Swine Intestinal Tract.</title>
        <authorList>
            <person name="Looft T."/>
            <person name="Bayles D.O."/>
            <person name="Alt D.P."/>
            <person name="Stanton T.B."/>
        </authorList>
    </citation>
    <scope>NUCLEOTIDE SEQUENCE [LARGE SCALE GENOMIC DNA]</scope>
    <source>
        <strain evidence="14 15">68-1-3</strain>
    </source>
</reference>
<evidence type="ECO:0000256" key="6">
    <source>
        <dbReference type="ARBA" id="ARBA00023054"/>
    </source>
</evidence>
<gene>
    <name evidence="10" type="primary">valS</name>
    <name evidence="14" type="ORF">JI75_02880</name>
</gene>
<dbReference type="PANTHER" id="PTHR11946:SF93">
    <property type="entry name" value="VALINE--TRNA LIGASE, CHLOROPLASTIC_MITOCHONDRIAL 2"/>
    <property type="match status" value="1"/>
</dbReference>